<dbReference type="SUPFAM" id="SSF55681">
    <property type="entry name" value="Class II aaRS and biotin synthetases"/>
    <property type="match status" value="1"/>
</dbReference>
<dbReference type="EMBL" id="JAGIOE010000001">
    <property type="protein sequence ID" value="MBP2374876.1"/>
    <property type="molecule type" value="Genomic_DNA"/>
</dbReference>
<keyword evidence="7" id="KW-0067">ATP-binding</keyword>
<dbReference type="InterPro" id="IPR015807">
    <property type="entry name" value="His-tRNA-ligase"/>
</dbReference>
<dbReference type="PROSITE" id="PS50862">
    <property type="entry name" value="AA_TRNA_LIGASE_II"/>
    <property type="match status" value="1"/>
</dbReference>
<dbReference type="PANTHER" id="PTHR11476:SF7">
    <property type="entry name" value="HISTIDINE--TRNA LIGASE"/>
    <property type="match status" value="1"/>
</dbReference>
<sequence>MARKASLSGFPEWLPQERAVEQHVLDTLRRIFELHGFANIETRAVETVGQLLRKGEIDKEVYGLSRLAAEKSAKSDPNALALHFDLTVPFARYVVENAGHLPFPFRRYQMQKVWRGERPQDGRFREFTQADIDVVGDGTLPFRYDVELALVIAEALSALPIGDFRLRVNNRKLAEGFYLGLGLTDTAGVLRSIDKLEKIGADKVAELLQTELGATAEQAAAALALAQICTQDTSFVEKVRALGVTHPLMEEGLDELRQVIEAAVLRAPGKVVADLSIARGLDYYTGTVYETVLVGHESLGSICSGGRYESLASTGKKNYPGVGLSIGVTRLVSRMLAEETAVAARTVPSAVLVTLANDDSWNEAQDVAAALRARGIACEVAAKAEKFGKQIKYADKRGIPFVWFTSEDGTHEVKDIRSGEQVSADPAGWMPEAEDLTNRVTAAG</sequence>
<dbReference type="Pfam" id="PF13393">
    <property type="entry name" value="tRNA-synt_His"/>
    <property type="match status" value="1"/>
</dbReference>
<dbReference type="InterPro" id="IPR041715">
    <property type="entry name" value="HisRS-like_core"/>
</dbReference>
<dbReference type="InterPro" id="IPR045864">
    <property type="entry name" value="aa-tRNA-synth_II/BPL/LPL"/>
</dbReference>
<evidence type="ECO:0000259" key="12">
    <source>
        <dbReference type="PROSITE" id="PS50862"/>
    </source>
</evidence>
<dbReference type="EC" id="6.1.1.21" evidence="3 11"/>
<dbReference type="PIRSF" id="PIRSF001549">
    <property type="entry name" value="His-tRNA_synth"/>
    <property type="match status" value="1"/>
</dbReference>
<evidence type="ECO:0000256" key="8">
    <source>
        <dbReference type="ARBA" id="ARBA00022917"/>
    </source>
</evidence>
<comment type="caution">
    <text evidence="13">The sequence shown here is derived from an EMBL/GenBank/DDBJ whole genome shotgun (WGS) entry which is preliminary data.</text>
</comment>
<feature type="domain" description="Aminoacyl-transfer RNA synthetases class-II family profile" evidence="12">
    <location>
        <begin position="20"/>
        <end position="348"/>
    </location>
</feature>
<evidence type="ECO:0000313" key="14">
    <source>
        <dbReference type="Proteomes" id="UP000766570"/>
    </source>
</evidence>
<evidence type="ECO:0000256" key="5">
    <source>
        <dbReference type="ARBA" id="ARBA00022490"/>
    </source>
</evidence>
<keyword evidence="13" id="KW-0436">Ligase</keyword>
<name>A0ABS4WFR7_9MICC</name>
<comment type="catalytic activity">
    <reaction evidence="10">
        <text>tRNA(His) + L-histidine + ATP = L-histidyl-tRNA(His) + AMP + diphosphate + H(+)</text>
        <dbReference type="Rhea" id="RHEA:17313"/>
        <dbReference type="Rhea" id="RHEA-COMP:9665"/>
        <dbReference type="Rhea" id="RHEA-COMP:9689"/>
        <dbReference type="ChEBI" id="CHEBI:15378"/>
        <dbReference type="ChEBI" id="CHEBI:30616"/>
        <dbReference type="ChEBI" id="CHEBI:33019"/>
        <dbReference type="ChEBI" id="CHEBI:57595"/>
        <dbReference type="ChEBI" id="CHEBI:78442"/>
        <dbReference type="ChEBI" id="CHEBI:78527"/>
        <dbReference type="ChEBI" id="CHEBI:456215"/>
        <dbReference type="EC" id="6.1.1.21"/>
    </reaction>
</comment>
<evidence type="ECO:0000256" key="6">
    <source>
        <dbReference type="ARBA" id="ARBA00022741"/>
    </source>
</evidence>
<comment type="similarity">
    <text evidence="1">Belongs to the class-II aminoacyl-tRNA synthetase family.</text>
</comment>
<evidence type="ECO:0000256" key="10">
    <source>
        <dbReference type="ARBA" id="ARBA00047639"/>
    </source>
</evidence>
<gene>
    <name evidence="13" type="ORF">JOF46_002788</name>
</gene>
<dbReference type="Gene3D" id="3.40.50.800">
    <property type="entry name" value="Anticodon-binding domain"/>
    <property type="match status" value="1"/>
</dbReference>
<comment type="subunit">
    <text evidence="2">Homodimer.</text>
</comment>
<dbReference type="SUPFAM" id="SSF52954">
    <property type="entry name" value="Class II aaRS ABD-related"/>
    <property type="match status" value="1"/>
</dbReference>
<dbReference type="Proteomes" id="UP000766570">
    <property type="component" value="Unassembled WGS sequence"/>
</dbReference>
<protein>
    <recommendedName>
        <fullName evidence="4 11">Histidine--tRNA ligase</fullName>
        <ecNumber evidence="3 11">6.1.1.21</ecNumber>
    </recommendedName>
</protein>
<dbReference type="Gene3D" id="3.30.930.10">
    <property type="entry name" value="Bira Bifunctional Protein, Domain 2"/>
    <property type="match status" value="1"/>
</dbReference>
<evidence type="ECO:0000256" key="1">
    <source>
        <dbReference type="ARBA" id="ARBA00008226"/>
    </source>
</evidence>
<keyword evidence="6" id="KW-0547">Nucleotide-binding</keyword>
<dbReference type="GO" id="GO:0004821">
    <property type="term" value="F:histidine-tRNA ligase activity"/>
    <property type="evidence" value="ECO:0007669"/>
    <property type="project" value="UniProtKB-EC"/>
</dbReference>
<evidence type="ECO:0000256" key="7">
    <source>
        <dbReference type="ARBA" id="ARBA00022840"/>
    </source>
</evidence>
<keyword evidence="8" id="KW-0648">Protein biosynthesis</keyword>
<reference evidence="13 14" key="1">
    <citation type="submission" date="2021-03" db="EMBL/GenBank/DDBJ databases">
        <title>Sequencing the genomes of 1000 actinobacteria strains.</title>
        <authorList>
            <person name="Klenk H.-P."/>
        </authorList>
    </citation>
    <scope>NUCLEOTIDE SEQUENCE [LARGE SCALE GENOMIC DNA]</scope>
    <source>
        <strain evidence="13 14">DSM 15454</strain>
    </source>
</reference>
<dbReference type="InterPro" id="IPR004154">
    <property type="entry name" value="Anticodon-bd"/>
</dbReference>
<dbReference type="Pfam" id="PF03129">
    <property type="entry name" value="HGTP_anticodon"/>
    <property type="match status" value="1"/>
</dbReference>
<dbReference type="NCBIfam" id="TIGR00442">
    <property type="entry name" value="hisS"/>
    <property type="match status" value="1"/>
</dbReference>
<evidence type="ECO:0000256" key="2">
    <source>
        <dbReference type="ARBA" id="ARBA00011738"/>
    </source>
</evidence>
<keyword evidence="9" id="KW-0030">Aminoacyl-tRNA synthetase</keyword>
<dbReference type="InterPro" id="IPR006195">
    <property type="entry name" value="aa-tRNA-synth_II"/>
</dbReference>
<dbReference type="InterPro" id="IPR004516">
    <property type="entry name" value="HisRS/HisZ"/>
</dbReference>
<proteinExistence type="inferred from homology"/>
<evidence type="ECO:0000256" key="4">
    <source>
        <dbReference type="ARBA" id="ARBA00017399"/>
    </source>
</evidence>
<evidence type="ECO:0000256" key="11">
    <source>
        <dbReference type="NCBIfam" id="TIGR00442"/>
    </source>
</evidence>
<accession>A0ABS4WFR7</accession>
<organism evidence="13 14">
    <name type="scientific">Paeniglutamicibacter psychrophenolicus</name>
    <dbReference type="NCBI Taxonomy" id="257454"/>
    <lineage>
        <taxon>Bacteria</taxon>
        <taxon>Bacillati</taxon>
        <taxon>Actinomycetota</taxon>
        <taxon>Actinomycetes</taxon>
        <taxon>Micrococcales</taxon>
        <taxon>Micrococcaceae</taxon>
        <taxon>Paeniglutamicibacter</taxon>
    </lineage>
</organism>
<dbReference type="RefSeq" id="WP_209908021.1">
    <property type="nucleotide sequence ID" value="NZ_BAAAMI010000008.1"/>
</dbReference>
<evidence type="ECO:0000256" key="9">
    <source>
        <dbReference type="ARBA" id="ARBA00023146"/>
    </source>
</evidence>
<dbReference type="CDD" id="cd00773">
    <property type="entry name" value="HisRS-like_core"/>
    <property type="match status" value="1"/>
</dbReference>
<evidence type="ECO:0000256" key="3">
    <source>
        <dbReference type="ARBA" id="ARBA00012815"/>
    </source>
</evidence>
<keyword evidence="14" id="KW-1185">Reference proteome</keyword>
<dbReference type="InterPro" id="IPR036621">
    <property type="entry name" value="Anticodon-bd_dom_sf"/>
</dbReference>
<dbReference type="PANTHER" id="PTHR11476">
    <property type="entry name" value="HISTIDYL-TRNA SYNTHETASE"/>
    <property type="match status" value="1"/>
</dbReference>
<evidence type="ECO:0000313" key="13">
    <source>
        <dbReference type="EMBL" id="MBP2374876.1"/>
    </source>
</evidence>
<keyword evidence="5" id="KW-0963">Cytoplasm</keyword>